<proteinExistence type="predicted"/>
<dbReference type="Pfam" id="PF02195">
    <property type="entry name" value="ParB_N"/>
    <property type="match status" value="1"/>
</dbReference>
<protein>
    <submittedName>
        <fullName evidence="2">ParB-like nuclease domain protein</fullName>
    </submittedName>
</protein>
<name>A0A2K4ZKN4_9FIRM</name>
<dbReference type="Gene3D" id="3.90.1530.10">
    <property type="entry name" value="Conserved hypothetical protein from pyrococcus furiosus pfu- 392566-001, ParB domain"/>
    <property type="match status" value="1"/>
</dbReference>
<sequence length="173" mass="19472">MDNKISGPLSTLRWVDRGSVKPNDYNPNKVSKQNLELLKQSILANGWTLPIVVRPDFTIIDGFHRWTVAGEEPLVSMLDGKVPVVIVEHKDKAGNIYGTVTHNRARGTHLLGPMKAIVKELMAEGKSVEEIGKQLGMRPEEIFRLSEFSKEDFLKMMIKPDQGFSKAEFITKI</sequence>
<dbReference type="OrthoDB" id="4536617at2"/>
<keyword evidence="3" id="KW-1185">Reference proteome</keyword>
<dbReference type="SMART" id="SM00470">
    <property type="entry name" value="ParB"/>
    <property type="match status" value="1"/>
</dbReference>
<accession>A0A2K4ZKN4</accession>
<evidence type="ECO:0000313" key="2">
    <source>
        <dbReference type="EMBL" id="SOY31048.1"/>
    </source>
</evidence>
<organism evidence="2 3">
    <name type="scientific">Acetatifactor muris</name>
    <dbReference type="NCBI Taxonomy" id="879566"/>
    <lineage>
        <taxon>Bacteria</taxon>
        <taxon>Bacillati</taxon>
        <taxon>Bacillota</taxon>
        <taxon>Clostridia</taxon>
        <taxon>Lachnospirales</taxon>
        <taxon>Lachnospiraceae</taxon>
        <taxon>Acetatifactor</taxon>
    </lineage>
</organism>
<dbReference type="InterPro" id="IPR003115">
    <property type="entry name" value="ParB_N"/>
</dbReference>
<feature type="domain" description="ParB-like N-terminal" evidence="1">
    <location>
        <begin position="13"/>
        <end position="104"/>
    </location>
</feature>
<evidence type="ECO:0000259" key="1">
    <source>
        <dbReference type="SMART" id="SM00470"/>
    </source>
</evidence>
<dbReference type="SUPFAM" id="SSF110849">
    <property type="entry name" value="ParB/Sulfiredoxin"/>
    <property type="match status" value="1"/>
</dbReference>
<dbReference type="InterPro" id="IPR036086">
    <property type="entry name" value="ParB/Sulfiredoxin_sf"/>
</dbReference>
<reference evidence="2 3" key="1">
    <citation type="submission" date="2018-01" db="EMBL/GenBank/DDBJ databases">
        <authorList>
            <person name="Gaut B.S."/>
            <person name="Morton B.R."/>
            <person name="Clegg M.T."/>
            <person name="Duvall M.R."/>
        </authorList>
    </citation>
    <scope>NUCLEOTIDE SEQUENCE [LARGE SCALE GENOMIC DNA]</scope>
    <source>
        <strain evidence="2">GP69</strain>
    </source>
</reference>
<dbReference type="AlphaFoldDB" id="A0A2K4ZKN4"/>
<dbReference type="Proteomes" id="UP000236311">
    <property type="component" value="Unassembled WGS sequence"/>
</dbReference>
<dbReference type="RefSeq" id="WP_103241058.1">
    <property type="nucleotide sequence ID" value="NZ_JANJZD010000024.1"/>
</dbReference>
<dbReference type="EMBL" id="OFSM01000021">
    <property type="protein sequence ID" value="SOY31048.1"/>
    <property type="molecule type" value="Genomic_DNA"/>
</dbReference>
<evidence type="ECO:0000313" key="3">
    <source>
        <dbReference type="Proteomes" id="UP000236311"/>
    </source>
</evidence>
<gene>
    <name evidence="2" type="ORF">AMURIS_03782</name>
</gene>